<evidence type="ECO:0000256" key="2">
    <source>
        <dbReference type="PROSITE-ProRule" id="PRU00047"/>
    </source>
</evidence>
<dbReference type="EMBL" id="KN833761">
    <property type="protein sequence ID" value="KIK20649.1"/>
    <property type="molecule type" value="Genomic_DNA"/>
</dbReference>
<dbReference type="HOGENOM" id="CLU_208800_0_0_1"/>
<organism evidence="4 5">
    <name type="scientific">Pisolithus microcarpus 441</name>
    <dbReference type="NCBI Taxonomy" id="765257"/>
    <lineage>
        <taxon>Eukaryota</taxon>
        <taxon>Fungi</taxon>
        <taxon>Dikarya</taxon>
        <taxon>Basidiomycota</taxon>
        <taxon>Agaricomycotina</taxon>
        <taxon>Agaricomycetes</taxon>
        <taxon>Agaricomycetidae</taxon>
        <taxon>Boletales</taxon>
        <taxon>Sclerodermatineae</taxon>
        <taxon>Pisolithaceae</taxon>
        <taxon>Pisolithus</taxon>
    </lineage>
</organism>
<dbReference type="PROSITE" id="PS50158">
    <property type="entry name" value="ZF_CCHC"/>
    <property type="match status" value="1"/>
</dbReference>
<keyword evidence="2" id="KW-0862">Zinc</keyword>
<evidence type="ECO:0000313" key="4">
    <source>
        <dbReference type="EMBL" id="KIK20649.1"/>
    </source>
</evidence>
<evidence type="ECO:0000313" key="5">
    <source>
        <dbReference type="Proteomes" id="UP000054018"/>
    </source>
</evidence>
<feature type="domain" description="CCHC-type" evidence="3">
    <location>
        <begin position="38"/>
        <end position="52"/>
    </location>
</feature>
<dbReference type="InterPro" id="IPR036875">
    <property type="entry name" value="Znf_CCHC_sf"/>
</dbReference>
<reference evidence="5" key="2">
    <citation type="submission" date="2015-01" db="EMBL/GenBank/DDBJ databases">
        <title>Evolutionary Origins and Diversification of the Mycorrhizal Mutualists.</title>
        <authorList>
            <consortium name="DOE Joint Genome Institute"/>
            <consortium name="Mycorrhizal Genomics Consortium"/>
            <person name="Kohler A."/>
            <person name="Kuo A."/>
            <person name="Nagy L.G."/>
            <person name="Floudas D."/>
            <person name="Copeland A."/>
            <person name="Barry K.W."/>
            <person name="Cichocki N."/>
            <person name="Veneault-Fourrey C."/>
            <person name="LaButti K."/>
            <person name="Lindquist E.A."/>
            <person name="Lipzen A."/>
            <person name="Lundell T."/>
            <person name="Morin E."/>
            <person name="Murat C."/>
            <person name="Riley R."/>
            <person name="Ohm R."/>
            <person name="Sun H."/>
            <person name="Tunlid A."/>
            <person name="Henrissat B."/>
            <person name="Grigoriev I.V."/>
            <person name="Hibbett D.S."/>
            <person name="Martin F."/>
        </authorList>
    </citation>
    <scope>NUCLEOTIDE SEQUENCE [LARGE SCALE GENOMIC DNA]</scope>
    <source>
        <strain evidence="5">441</strain>
    </source>
</reference>
<dbReference type="OrthoDB" id="3260975at2759"/>
<proteinExistence type="predicted"/>
<gene>
    <name evidence="4" type="ORF">PISMIDRAFT_105424</name>
</gene>
<keyword evidence="5" id="KW-1185">Reference proteome</keyword>
<feature type="non-terminal residue" evidence="4">
    <location>
        <position position="1"/>
    </location>
</feature>
<keyword evidence="2" id="KW-0479">Metal-binding</keyword>
<sequence length="60" mass="6579">YSAQLTAWTAKHGEMTPIMEHTPYPLRPGTAAICSGECFRCSSHGHGSRNCPFLKETQQG</sequence>
<protein>
    <recommendedName>
        <fullName evidence="3">CCHC-type domain-containing protein</fullName>
    </recommendedName>
</protein>
<keyword evidence="2" id="KW-0863">Zinc-finger</keyword>
<dbReference type="GO" id="GO:0008270">
    <property type="term" value="F:zinc ion binding"/>
    <property type="evidence" value="ECO:0007669"/>
    <property type="project" value="UniProtKB-KW"/>
</dbReference>
<dbReference type="GO" id="GO:0003676">
    <property type="term" value="F:nucleic acid binding"/>
    <property type="evidence" value="ECO:0007669"/>
    <property type="project" value="InterPro"/>
</dbReference>
<evidence type="ECO:0000256" key="1">
    <source>
        <dbReference type="ARBA" id="ARBA00022664"/>
    </source>
</evidence>
<name>A0A0C9Z360_9AGAM</name>
<dbReference type="AlphaFoldDB" id="A0A0C9Z360"/>
<dbReference type="SUPFAM" id="SSF57756">
    <property type="entry name" value="Retrovirus zinc finger-like domains"/>
    <property type="match status" value="1"/>
</dbReference>
<dbReference type="Proteomes" id="UP000054018">
    <property type="component" value="Unassembled WGS sequence"/>
</dbReference>
<accession>A0A0C9Z360</accession>
<dbReference type="GO" id="GO:0006397">
    <property type="term" value="P:mRNA processing"/>
    <property type="evidence" value="ECO:0007669"/>
    <property type="project" value="UniProtKB-KW"/>
</dbReference>
<keyword evidence="1" id="KW-0507">mRNA processing</keyword>
<evidence type="ECO:0000259" key="3">
    <source>
        <dbReference type="PROSITE" id="PS50158"/>
    </source>
</evidence>
<dbReference type="InterPro" id="IPR001878">
    <property type="entry name" value="Znf_CCHC"/>
</dbReference>
<reference evidence="4 5" key="1">
    <citation type="submission" date="2014-04" db="EMBL/GenBank/DDBJ databases">
        <authorList>
            <consortium name="DOE Joint Genome Institute"/>
            <person name="Kuo A."/>
            <person name="Kohler A."/>
            <person name="Costa M.D."/>
            <person name="Nagy L.G."/>
            <person name="Floudas D."/>
            <person name="Copeland A."/>
            <person name="Barry K.W."/>
            <person name="Cichocki N."/>
            <person name="Veneault-Fourrey C."/>
            <person name="LaButti K."/>
            <person name="Lindquist E.A."/>
            <person name="Lipzen A."/>
            <person name="Lundell T."/>
            <person name="Morin E."/>
            <person name="Murat C."/>
            <person name="Sun H."/>
            <person name="Tunlid A."/>
            <person name="Henrissat B."/>
            <person name="Grigoriev I.V."/>
            <person name="Hibbett D.S."/>
            <person name="Martin F."/>
            <person name="Nordberg H.P."/>
            <person name="Cantor M.N."/>
            <person name="Hua S.X."/>
        </authorList>
    </citation>
    <scope>NUCLEOTIDE SEQUENCE [LARGE SCALE GENOMIC DNA]</scope>
    <source>
        <strain evidence="4 5">441</strain>
    </source>
</reference>